<protein>
    <submittedName>
        <fullName evidence="2">Putative membrane protein YhfC</fullName>
    </submittedName>
</protein>
<reference evidence="2 3" key="1">
    <citation type="submission" date="2020-03" db="EMBL/GenBank/DDBJ databases">
        <title>Genomic Encyclopedia of Archaeal and Bacterial Type Strains, Phase II (KMG-II): from individual species to whole genera.</title>
        <authorList>
            <person name="Goeker M."/>
        </authorList>
    </citation>
    <scope>NUCLEOTIDE SEQUENCE [LARGE SCALE GENOMIC DNA]</scope>
    <source>
        <strain evidence="2 3">DSM 4749</strain>
    </source>
</reference>
<name>A0A846MEG0_9BACL</name>
<proteinExistence type="predicted"/>
<gene>
    <name evidence="2" type="ORF">BDD39_001532</name>
</gene>
<accession>A0A846MEG0</accession>
<feature type="transmembrane region" description="Helical" evidence="1">
    <location>
        <begin position="7"/>
        <end position="27"/>
    </location>
</feature>
<evidence type="ECO:0000313" key="3">
    <source>
        <dbReference type="Proteomes" id="UP000532769"/>
    </source>
</evidence>
<keyword evidence="3" id="KW-1185">Reference proteome</keyword>
<comment type="caution">
    <text evidence="2">The sequence shown here is derived from an EMBL/GenBank/DDBJ whole genome shotgun (WGS) entry which is preliminary data.</text>
</comment>
<dbReference type="AlphaFoldDB" id="A0A846MEG0"/>
<keyword evidence="1" id="KW-0472">Membrane</keyword>
<dbReference type="Proteomes" id="UP000532769">
    <property type="component" value="Unassembled WGS sequence"/>
</dbReference>
<evidence type="ECO:0000313" key="2">
    <source>
        <dbReference type="EMBL" id="NIK15022.1"/>
    </source>
</evidence>
<organism evidence="2 3">
    <name type="scientific">Saccharococcus thermophilus</name>
    <dbReference type="NCBI Taxonomy" id="29396"/>
    <lineage>
        <taxon>Bacteria</taxon>
        <taxon>Bacillati</taxon>
        <taxon>Bacillota</taxon>
        <taxon>Bacilli</taxon>
        <taxon>Bacillales</taxon>
        <taxon>Anoxybacillaceae</taxon>
        <taxon>Saccharococcus</taxon>
    </lineage>
</organism>
<evidence type="ECO:0000256" key="1">
    <source>
        <dbReference type="SAM" id="Phobius"/>
    </source>
</evidence>
<keyword evidence="1" id="KW-0812">Transmembrane</keyword>
<keyword evidence="1" id="KW-1133">Transmembrane helix</keyword>
<sequence>MISTLSIAGMVTQLVMSLFVPLGLLIYFHKRKWLSWKPLGIGVLLFYYFRRYSKKRCMW</sequence>
<dbReference type="EMBL" id="JAASRS010000001">
    <property type="protein sequence ID" value="NIK15022.1"/>
    <property type="molecule type" value="Genomic_DNA"/>
</dbReference>
<feature type="transmembrane region" description="Helical" evidence="1">
    <location>
        <begin position="33"/>
        <end position="49"/>
    </location>
</feature>